<evidence type="ECO:0000256" key="1">
    <source>
        <dbReference type="ARBA" id="ARBA00022679"/>
    </source>
</evidence>
<feature type="domain" description="N-acetyltransferase" evidence="3">
    <location>
        <begin position="4"/>
        <end position="163"/>
    </location>
</feature>
<reference evidence="4 5" key="1">
    <citation type="journal article" date="2015" name="Biotechnol. Bioeng.">
        <title>Genome sequence and phenotypic characterization of Caulobacter segnis.</title>
        <authorList>
            <person name="Patel S."/>
            <person name="Fletcher B."/>
            <person name="Scott D.C."/>
            <person name="Ely B."/>
        </authorList>
    </citation>
    <scope>NUCLEOTIDE SEQUENCE [LARGE SCALE GENOMIC DNA]</scope>
    <source>
        <strain evidence="4 5">TK0059</strain>
    </source>
</reference>
<evidence type="ECO:0000313" key="4">
    <source>
        <dbReference type="EMBL" id="AVQ02616.1"/>
    </source>
</evidence>
<protein>
    <submittedName>
        <fullName evidence="4">N-acetyltransferase</fullName>
    </submittedName>
</protein>
<dbReference type="CDD" id="cd04301">
    <property type="entry name" value="NAT_SF"/>
    <property type="match status" value="1"/>
</dbReference>
<proteinExistence type="predicted"/>
<evidence type="ECO:0000313" key="5">
    <source>
        <dbReference type="Proteomes" id="UP000240527"/>
    </source>
</evidence>
<dbReference type="SUPFAM" id="SSF55729">
    <property type="entry name" value="Acyl-CoA N-acyltransferases (Nat)"/>
    <property type="match status" value="1"/>
</dbReference>
<evidence type="ECO:0000256" key="2">
    <source>
        <dbReference type="ARBA" id="ARBA00023315"/>
    </source>
</evidence>
<dbReference type="Pfam" id="PF00583">
    <property type="entry name" value="Acetyltransf_1"/>
    <property type="match status" value="1"/>
</dbReference>
<keyword evidence="5" id="KW-1185">Reference proteome</keyword>
<accession>A0ABN5IVT6</accession>
<dbReference type="RefSeq" id="WP_013079572.1">
    <property type="nucleotide sequence ID" value="NZ_CP027850.1"/>
</dbReference>
<dbReference type="PANTHER" id="PTHR43072">
    <property type="entry name" value="N-ACETYLTRANSFERASE"/>
    <property type="match status" value="1"/>
</dbReference>
<keyword evidence="1" id="KW-0808">Transferase</keyword>
<dbReference type="Proteomes" id="UP000240527">
    <property type="component" value="Chromosome"/>
</dbReference>
<sequence length="164" mass="17644">MSELVARPATLADAPAMARIYNQGIEDRIATFETSPRGVEAVEAWLASGLPVVVVVDAAQNVVGYAATFAYSDRCCYAGIAEFSVYVDRGHRGTGVGKHALAALIEAAKAQGLHKLLSRVFVENSASLGLLRRQGFREVGVHQRHGQLDGVWRDVVAVERLIEA</sequence>
<dbReference type="InterPro" id="IPR000182">
    <property type="entry name" value="GNAT_dom"/>
</dbReference>
<dbReference type="PROSITE" id="PS51186">
    <property type="entry name" value="GNAT"/>
    <property type="match status" value="1"/>
</dbReference>
<gene>
    <name evidence="4" type="ORF">B7G68_12620</name>
</gene>
<dbReference type="PANTHER" id="PTHR43072:SF23">
    <property type="entry name" value="UPF0039 PROTEIN C11D3.02C"/>
    <property type="match status" value="1"/>
</dbReference>
<dbReference type="EMBL" id="CP027850">
    <property type="protein sequence ID" value="AVQ02616.1"/>
    <property type="molecule type" value="Genomic_DNA"/>
</dbReference>
<keyword evidence="2" id="KW-0012">Acyltransferase</keyword>
<dbReference type="NCBIfam" id="NF040503">
    <property type="entry name" value="resist_ArsN1a"/>
    <property type="match status" value="1"/>
</dbReference>
<evidence type="ECO:0000259" key="3">
    <source>
        <dbReference type="PROSITE" id="PS51186"/>
    </source>
</evidence>
<organism evidence="4 5">
    <name type="scientific">Caulobacter segnis</name>
    <dbReference type="NCBI Taxonomy" id="88688"/>
    <lineage>
        <taxon>Bacteria</taxon>
        <taxon>Pseudomonadati</taxon>
        <taxon>Pseudomonadota</taxon>
        <taxon>Alphaproteobacteria</taxon>
        <taxon>Caulobacterales</taxon>
        <taxon>Caulobacteraceae</taxon>
        <taxon>Caulobacter</taxon>
    </lineage>
</organism>
<name>A0ABN5IVT6_9CAUL</name>
<dbReference type="Gene3D" id="3.40.630.30">
    <property type="match status" value="1"/>
</dbReference>
<dbReference type="InterPro" id="IPR016181">
    <property type="entry name" value="Acyl_CoA_acyltransferase"/>
</dbReference>